<keyword evidence="8 9" id="KW-0411">Iron-sulfur</keyword>
<dbReference type="HAMAP" id="MF_01010">
    <property type="entry name" value="23SrRNA_methyltr_RlmD"/>
    <property type="match status" value="1"/>
</dbReference>
<organism evidence="12 13">
    <name type="scientific">Thioalkalivibrio versutus</name>
    <dbReference type="NCBI Taxonomy" id="106634"/>
    <lineage>
        <taxon>Bacteria</taxon>
        <taxon>Pseudomonadati</taxon>
        <taxon>Pseudomonadota</taxon>
        <taxon>Gammaproteobacteria</taxon>
        <taxon>Chromatiales</taxon>
        <taxon>Ectothiorhodospiraceae</taxon>
        <taxon>Thioalkalivibrio</taxon>
    </lineage>
</organism>
<dbReference type="SUPFAM" id="SSF50249">
    <property type="entry name" value="Nucleic acid-binding proteins"/>
    <property type="match status" value="1"/>
</dbReference>
<dbReference type="Gene3D" id="3.40.50.150">
    <property type="entry name" value="Vaccinia Virus protein VP39"/>
    <property type="match status" value="1"/>
</dbReference>
<keyword evidence="1 9" id="KW-0004">4Fe-4S</keyword>
<keyword evidence="5 9" id="KW-0949">S-adenosyl-L-methionine</keyword>
<feature type="binding site" evidence="9">
    <location>
        <position position="161"/>
    </location>
    <ligand>
        <name>[4Fe-4S] cluster</name>
        <dbReference type="ChEBI" id="CHEBI:49883"/>
    </ligand>
</feature>
<keyword evidence="2 9" id="KW-0698">rRNA processing</keyword>
<evidence type="ECO:0000256" key="6">
    <source>
        <dbReference type="ARBA" id="ARBA00022723"/>
    </source>
</evidence>
<dbReference type="GO" id="GO:0003723">
    <property type="term" value="F:RNA binding"/>
    <property type="evidence" value="ECO:0007669"/>
    <property type="project" value="InterPro"/>
</dbReference>
<keyword evidence="4 9" id="KW-0808">Transferase</keyword>
<evidence type="ECO:0000256" key="1">
    <source>
        <dbReference type="ARBA" id="ARBA00022485"/>
    </source>
</evidence>
<evidence type="ECO:0000256" key="7">
    <source>
        <dbReference type="ARBA" id="ARBA00023004"/>
    </source>
</evidence>
<dbReference type="AlphaFoldDB" id="A0A0G3G0E2"/>
<reference evidence="12 13" key="1">
    <citation type="submission" date="2015-04" db="EMBL/GenBank/DDBJ databases">
        <title>Complete Sequence for the Genome of the Thioalkalivibrio versutus D301.</title>
        <authorList>
            <person name="Mu T."/>
            <person name="Zhou J."/>
            <person name="Xu X."/>
        </authorList>
    </citation>
    <scope>NUCLEOTIDE SEQUENCE [LARGE SCALE GENOMIC DNA]</scope>
    <source>
        <strain evidence="12 13">D301</strain>
    </source>
</reference>
<feature type="binding site" evidence="9">
    <location>
        <position position="79"/>
    </location>
    <ligand>
        <name>[4Fe-4S] cluster</name>
        <dbReference type="ChEBI" id="CHEBI:49883"/>
    </ligand>
</feature>
<dbReference type="Pfam" id="PF05958">
    <property type="entry name" value="tRNA_U5-meth_tr"/>
    <property type="match status" value="1"/>
</dbReference>
<dbReference type="GO" id="GO:0051539">
    <property type="term" value="F:4 iron, 4 sulfur cluster binding"/>
    <property type="evidence" value="ECO:0007669"/>
    <property type="project" value="UniProtKB-KW"/>
</dbReference>
<keyword evidence="3 9" id="KW-0489">Methyltransferase</keyword>
<dbReference type="SUPFAM" id="SSF53335">
    <property type="entry name" value="S-adenosyl-L-methionine-dependent methyltransferases"/>
    <property type="match status" value="1"/>
</dbReference>
<evidence type="ECO:0000313" key="13">
    <source>
        <dbReference type="Proteomes" id="UP000064201"/>
    </source>
</evidence>
<feature type="active site" description="Nucleophile" evidence="9 10">
    <location>
        <position position="398"/>
    </location>
</feature>
<evidence type="ECO:0000256" key="9">
    <source>
        <dbReference type="HAMAP-Rule" id="MF_01010"/>
    </source>
</evidence>
<evidence type="ECO:0000256" key="10">
    <source>
        <dbReference type="PROSITE-ProRule" id="PRU01024"/>
    </source>
</evidence>
<feature type="binding site" evidence="9">
    <location>
        <position position="304"/>
    </location>
    <ligand>
        <name>S-adenosyl-L-methionine</name>
        <dbReference type="ChEBI" id="CHEBI:59789"/>
    </ligand>
</feature>
<sequence>MARIDKTPFEARIEEVTLDGQGVIRREGKACFIHGALKGERVMAVQTGRKRRFDSAEVVEVLEPAPGRAEPPCEFFGLCGGCKLQHASVDTQREIKEQALFDALERIGHVTPEARFEPLTADTLGYRRTARLGAKHVPKKGGVLVGFRERGSPYLAQMTHCEVLHPAVGGRIQALRELMDGLEARDRLPQIEVAVDDDERVALIFRNLDPLSQADTARLSAWAEAEGIQVYLQPGGADTVEPLAGPIEPLIYRHPDYDVSVPFMPTDFIQVHAQINRKMVPQALEALDLQPGQRVLDLFCGLGNFTLPLARTVTEGEVVGVEVDDTMLARARANARDQGIANTRYERADLDDVEALKSAAWLREDFDRVLLDPPRTGAAAVIEALAPQRIERLVYVSCNPATLARDAERLVHHHGYRLERAGIMDMFPHTAHVESMAVFRRA</sequence>
<dbReference type="GO" id="GO:0070041">
    <property type="term" value="F:rRNA (uridine-C5-)-methyltransferase activity"/>
    <property type="evidence" value="ECO:0007669"/>
    <property type="project" value="UniProtKB-UniRule"/>
</dbReference>
<feature type="binding site" evidence="9">
    <location>
        <position position="82"/>
    </location>
    <ligand>
        <name>[4Fe-4S] cluster</name>
        <dbReference type="ChEBI" id="CHEBI:49883"/>
    </ligand>
</feature>
<dbReference type="NCBIfam" id="TIGR00479">
    <property type="entry name" value="rumA"/>
    <property type="match status" value="1"/>
</dbReference>
<dbReference type="OrthoDB" id="9804590at2"/>
<evidence type="ECO:0000256" key="2">
    <source>
        <dbReference type="ARBA" id="ARBA00022552"/>
    </source>
</evidence>
<comment type="similarity">
    <text evidence="9">Belongs to the class I-like SAM-binding methyltransferase superfamily. RNA M5U methyltransferase family. RlmD subfamily.</text>
</comment>
<dbReference type="Gene3D" id="2.40.50.1070">
    <property type="match status" value="1"/>
</dbReference>
<dbReference type="KEGG" id="tvr:TVD_04350"/>
<dbReference type="GO" id="GO:0070475">
    <property type="term" value="P:rRNA base methylation"/>
    <property type="evidence" value="ECO:0007669"/>
    <property type="project" value="TreeGrafter"/>
</dbReference>
<gene>
    <name evidence="9" type="primary">rlmD</name>
    <name evidence="12" type="ORF">TVD_04350</name>
</gene>
<dbReference type="InterPro" id="IPR001566">
    <property type="entry name" value="23S_rRNA_MeTrfase_RlmD"/>
</dbReference>
<dbReference type="InterPro" id="IPR012340">
    <property type="entry name" value="NA-bd_OB-fold"/>
</dbReference>
<feature type="binding site" evidence="9 10">
    <location>
        <position position="299"/>
    </location>
    <ligand>
        <name>S-adenosyl-L-methionine</name>
        <dbReference type="ChEBI" id="CHEBI:59789"/>
    </ligand>
</feature>
<protein>
    <recommendedName>
        <fullName evidence="9">23S rRNA (uracil(1939)-C(5))-methyltransferase RlmD</fullName>
        <ecNumber evidence="9">2.1.1.190</ecNumber>
    </recommendedName>
    <alternativeName>
        <fullName evidence="9">23S rRNA(m5U1939)-methyltransferase</fullName>
    </alternativeName>
</protein>
<evidence type="ECO:0000256" key="3">
    <source>
        <dbReference type="ARBA" id="ARBA00022603"/>
    </source>
</evidence>
<feature type="active site" evidence="11">
    <location>
        <position position="398"/>
    </location>
</feature>
<name>A0A0G3G0E2_9GAMM</name>
<comment type="function">
    <text evidence="9">Catalyzes the formation of 5-methyl-uridine at position 1939 (m5U1939) in 23S rRNA.</text>
</comment>
<feature type="binding site" evidence="9">
    <location>
        <position position="73"/>
    </location>
    <ligand>
        <name>[4Fe-4S] cluster</name>
        <dbReference type="ChEBI" id="CHEBI:49883"/>
    </ligand>
</feature>
<dbReference type="PANTHER" id="PTHR11061:SF49">
    <property type="entry name" value="23S RRNA (URACIL(1939)-C(5))-METHYLTRANSFERASE RLMD"/>
    <property type="match status" value="1"/>
</dbReference>
<evidence type="ECO:0000256" key="5">
    <source>
        <dbReference type="ARBA" id="ARBA00022691"/>
    </source>
</evidence>
<dbReference type="Proteomes" id="UP000064201">
    <property type="component" value="Chromosome"/>
</dbReference>
<feature type="binding site" evidence="9 10">
    <location>
        <position position="322"/>
    </location>
    <ligand>
        <name>S-adenosyl-L-methionine</name>
        <dbReference type="ChEBI" id="CHEBI:59789"/>
    </ligand>
</feature>
<dbReference type="EC" id="2.1.1.190" evidence="9"/>
<feature type="binding site" evidence="9 10">
    <location>
        <position position="372"/>
    </location>
    <ligand>
        <name>S-adenosyl-L-methionine</name>
        <dbReference type="ChEBI" id="CHEBI:59789"/>
    </ligand>
</feature>
<dbReference type="GO" id="GO:0005506">
    <property type="term" value="F:iron ion binding"/>
    <property type="evidence" value="ECO:0007669"/>
    <property type="project" value="UniProtKB-UniRule"/>
</dbReference>
<dbReference type="PANTHER" id="PTHR11061">
    <property type="entry name" value="RNA M5U METHYLTRANSFERASE"/>
    <property type="match status" value="1"/>
</dbReference>
<keyword evidence="6 9" id="KW-0479">Metal-binding</keyword>
<dbReference type="InterPro" id="IPR030390">
    <property type="entry name" value="MeTrfase_TrmA_AS"/>
</dbReference>
<keyword evidence="13" id="KW-1185">Reference proteome</keyword>
<dbReference type="InterPro" id="IPR010280">
    <property type="entry name" value="U5_MeTrfase_fam"/>
</dbReference>
<dbReference type="PATRIC" id="fig|106634.4.peg.888"/>
<dbReference type="InterPro" id="IPR030391">
    <property type="entry name" value="MeTrfase_TrmA_CS"/>
</dbReference>
<evidence type="ECO:0000313" key="12">
    <source>
        <dbReference type="EMBL" id="AKJ94648.1"/>
    </source>
</evidence>
<evidence type="ECO:0000256" key="11">
    <source>
        <dbReference type="PROSITE-ProRule" id="PRU10015"/>
    </source>
</evidence>
<dbReference type="STRING" id="106634.TVD_04350"/>
<dbReference type="PROSITE" id="PS01231">
    <property type="entry name" value="TRMA_2"/>
    <property type="match status" value="1"/>
</dbReference>
<dbReference type="EMBL" id="CP011367">
    <property type="protein sequence ID" value="AKJ94648.1"/>
    <property type="molecule type" value="Genomic_DNA"/>
</dbReference>
<dbReference type="CDD" id="cd02440">
    <property type="entry name" value="AdoMet_MTases"/>
    <property type="match status" value="1"/>
</dbReference>
<dbReference type="RefSeq" id="WP_047250906.1">
    <property type="nucleotide sequence ID" value="NZ_CP011367.1"/>
</dbReference>
<dbReference type="InterPro" id="IPR029063">
    <property type="entry name" value="SAM-dependent_MTases_sf"/>
</dbReference>
<proteinExistence type="inferred from homology"/>
<dbReference type="PROSITE" id="PS01230">
    <property type="entry name" value="TRMA_1"/>
    <property type="match status" value="1"/>
</dbReference>
<dbReference type="NCBIfam" id="NF009639">
    <property type="entry name" value="PRK13168.1"/>
    <property type="match status" value="1"/>
</dbReference>
<keyword evidence="7 9" id="KW-0408">Iron</keyword>
<evidence type="ECO:0000256" key="4">
    <source>
        <dbReference type="ARBA" id="ARBA00022679"/>
    </source>
</evidence>
<dbReference type="PROSITE" id="PS51687">
    <property type="entry name" value="SAM_MT_RNA_M5U"/>
    <property type="match status" value="1"/>
</dbReference>
<feature type="binding site" evidence="9 10">
    <location>
        <position position="270"/>
    </location>
    <ligand>
        <name>S-adenosyl-L-methionine</name>
        <dbReference type="ChEBI" id="CHEBI:59789"/>
    </ligand>
</feature>
<dbReference type="Gene3D" id="2.40.50.140">
    <property type="entry name" value="Nucleic acid-binding proteins"/>
    <property type="match status" value="1"/>
</dbReference>
<evidence type="ECO:0000256" key="8">
    <source>
        <dbReference type="ARBA" id="ARBA00023014"/>
    </source>
</evidence>
<accession>A0A0G3G0E2</accession>
<comment type="catalytic activity">
    <reaction evidence="9">
        <text>uridine(1939) in 23S rRNA + S-adenosyl-L-methionine = 5-methyluridine(1939) in 23S rRNA + S-adenosyl-L-homocysteine + H(+)</text>
        <dbReference type="Rhea" id="RHEA:42908"/>
        <dbReference type="Rhea" id="RHEA-COMP:10278"/>
        <dbReference type="Rhea" id="RHEA-COMP:10279"/>
        <dbReference type="ChEBI" id="CHEBI:15378"/>
        <dbReference type="ChEBI" id="CHEBI:57856"/>
        <dbReference type="ChEBI" id="CHEBI:59789"/>
        <dbReference type="ChEBI" id="CHEBI:65315"/>
        <dbReference type="ChEBI" id="CHEBI:74447"/>
        <dbReference type="EC" id="2.1.1.190"/>
    </reaction>
</comment>
<feature type="binding site" evidence="9">
    <location>
        <position position="349"/>
    </location>
    <ligand>
        <name>S-adenosyl-L-methionine</name>
        <dbReference type="ChEBI" id="CHEBI:59789"/>
    </ligand>
</feature>